<protein>
    <submittedName>
        <fullName evidence="1">Uncharacterized protein</fullName>
    </submittedName>
</protein>
<reference evidence="1" key="1">
    <citation type="submission" date="2021-06" db="EMBL/GenBank/DDBJ databases">
        <authorList>
            <person name="Hodson N. C."/>
            <person name="Mongue J. A."/>
            <person name="Jaron S. K."/>
        </authorList>
    </citation>
    <scope>NUCLEOTIDE SEQUENCE</scope>
</reference>
<accession>A0A8J2JTK1</accession>
<dbReference type="EMBL" id="CAJVCH010129990">
    <property type="protein sequence ID" value="CAG7726042.1"/>
    <property type="molecule type" value="Genomic_DNA"/>
</dbReference>
<comment type="caution">
    <text evidence="1">The sequence shown here is derived from an EMBL/GenBank/DDBJ whole genome shotgun (WGS) entry which is preliminary data.</text>
</comment>
<keyword evidence="2" id="KW-1185">Reference proteome</keyword>
<name>A0A8J2JTK1_9HEXA</name>
<dbReference type="Proteomes" id="UP000708208">
    <property type="component" value="Unassembled WGS sequence"/>
</dbReference>
<feature type="non-terminal residue" evidence="1">
    <location>
        <position position="93"/>
    </location>
</feature>
<proteinExistence type="predicted"/>
<evidence type="ECO:0000313" key="2">
    <source>
        <dbReference type="Proteomes" id="UP000708208"/>
    </source>
</evidence>
<organism evidence="1 2">
    <name type="scientific">Allacma fusca</name>
    <dbReference type="NCBI Taxonomy" id="39272"/>
    <lineage>
        <taxon>Eukaryota</taxon>
        <taxon>Metazoa</taxon>
        <taxon>Ecdysozoa</taxon>
        <taxon>Arthropoda</taxon>
        <taxon>Hexapoda</taxon>
        <taxon>Collembola</taxon>
        <taxon>Symphypleona</taxon>
        <taxon>Sminthuridae</taxon>
        <taxon>Allacma</taxon>
    </lineage>
</organism>
<evidence type="ECO:0000313" key="1">
    <source>
        <dbReference type="EMBL" id="CAG7726042.1"/>
    </source>
</evidence>
<dbReference type="AlphaFoldDB" id="A0A8J2JTK1"/>
<sequence length="93" mass="10669">MEVVAVTTSTQAEDHVPDVNRFSSWLKLVRAMAWELRFILNCRLKKRGEIRRSGELTGGEIIEAQVILWKSAQNNSFPEDMKLLNQNKPVSNQ</sequence>
<dbReference type="OrthoDB" id="6767342at2759"/>
<gene>
    <name evidence="1" type="ORF">AFUS01_LOCUS14973</name>
</gene>